<dbReference type="RefSeq" id="WP_135282840.1">
    <property type="nucleotide sequence ID" value="NZ_SRIO01000028.1"/>
</dbReference>
<comment type="caution">
    <text evidence="1">The sequence shown here is derived from an EMBL/GenBank/DDBJ whole genome shotgun (WGS) entry which is preliminary data.</text>
</comment>
<protein>
    <submittedName>
        <fullName evidence="1">Uncharacterized protein</fullName>
    </submittedName>
</protein>
<organism evidence="1 2">
    <name type="scientific">Candidatus Macondimonas diazotrophica</name>
    <dbReference type="NCBI Taxonomy" id="2305248"/>
    <lineage>
        <taxon>Bacteria</taxon>
        <taxon>Pseudomonadati</taxon>
        <taxon>Pseudomonadota</taxon>
        <taxon>Gammaproteobacteria</taxon>
        <taxon>Chromatiales</taxon>
        <taxon>Ectothiorhodospiraceae</taxon>
        <taxon>Candidatus Macondimonas</taxon>
    </lineage>
</organism>
<keyword evidence="2" id="KW-1185">Reference proteome</keyword>
<evidence type="ECO:0000313" key="2">
    <source>
        <dbReference type="Proteomes" id="UP000297890"/>
    </source>
</evidence>
<gene>
    <name evidence="1" type="ORF">E4680_12945</name>
</gene>
<dbReference type="Proteomes" id="UP000297890">
    <property type="component" value="Unassembled WGS sequence"/>
</dbReference>
<dbReference type="AlphaFoldDB" id="A0A4Z0F4W9"/>
<accession>A0A4Z0F4W9</accession>
<evidence type="ECO:0000313" key="1">
    <source>
        <dbReference type="EMBL" id="TFZ81324.1"/>
    </source>
</evidence>
<reference evidence="1 2" key="1">
    <citation type="journal article" date="2019" name="ISME J.">
        <title>Candidatus Macondimonas diazotrophica, a novel gammaproteobacterial genus dominating crude-oil-contaminated coastal sediments.</title>
        <authorList>
            <person name="Karthikeyan S."/>
            <person name="Konstantinidis K."/>
        </authorList>
    </citation>
    <scope>NUCLEOTIDE SEQUENCE [LARGE SCALE GENOMIC DNA]</scope>
    <source>
        <strain evidence="1 2">KTK01</strain>
    </source>
</reference>
<dbReference type="EMBL" id="SRIO01000028">
    <property type="protein sequence ID" value="TFZ81324.1"/>
    <property type="molecule type" value="Genomic_DNA"/>
</dbReference>
<proteinExistence type="predicted"/>
<name>A0A4Z0F4W9_9GAMM</name>
<sequence length="84" mass="9535">MSNLHQSIEELTQKVRANRATPEMTLVAQWLEALEIDAVEILVGCTVQEHDACAARVRLLRMLRKKITEPSFAERQARYAGEQA</sequence>